<dbReference type="EMBL" id="CP097510">
    <property type="protein sequence ID" value="URE36387.1"/>
    <property type="molecule type" value="Genomic_DNA"/>
</dbReference>
<dbReference type="AlphaFoldDB" id="A0A9E7HUS6"/>
<protein>
    <submittedName>
        <fullName evidence="1">Uncharacterized protein</fullName>
    </submittedName>
</protein>
<evidence type="ECO:0000313" key="1">
    <source>
        <dbReference type="EMBL" id="URE36387.1"/>
    </source>
</evidence>
<organism evidence="1 2">
    <name type="scientific">Musa troglodytarum</name>
    <name type="common">fe'i banana</name>
    <dbReference type="NCBI Taxonomy" id="320322"/>
    <lineage>
        <taxon>Eukaryota</taxon>
        <taxon>Viridiplantae</taxon>
        <taxon>Streptophyta</taxon>
        <taxon>Embryophyta</taxon>
        <taxon>Tracheophyta</taxon>
        <taxon>Spermatophyta</taxon>
        <taxon>Magnoliopsida</taxon>
        <taxon>Liliopsida</taxon>
        <taxon>Zingiberales</taxon>
        <taxon>Musaceae</taxon>
        <taxon>Musa</taxon>
    </lineage>
</organism>
<sequence>MSSTDAVKRAMCAKPREGTWPSVSSPHLKKTSVSCHIRGEIYSRAFRSSVARLSWLRLKVHLGSSALVFTERRGRQWKEAAPHDLEGWTGTALNPVAAIGKLATADVGPAASLCRWWQPASSHSPGWKAAVLGLTPALADPYDGLIHLKIPSLSVLGAQPEFRSWSGKGVCLSSGGEIPN</sequence>
<proteinExistence type="predicted"/>
<dbReference type="Proteomes" id="UP001055439">
    <property type="component" value="Chromosome 8"/>
</dbReference>
<gene>
    <name evidence="1" type="ORF">MUK42_37260</name>
</gene>
<accession>A0A9E7HUS6</accession>
<reference evidence="1" key="1">
    <citation type="submission" date="2022-05" db="EMBL/GenBank/DDBJ databases">
        <title>The Musa troglodytarum L. genome provides insights into the mechanism of non-climacteric behaviour and enrichment of carotenoids.</title>
        <authorList>
            <person name="Wang J."/>
        </authorList>
    </citation>
    <scope>NUCLEOTIDE SEQUENCE</scope>
    <source>
        <tissue evidence="1">Leaf</tissue>
    </source>
</reference>
<keyword evidence="2" id="KW-1185">Reference proteome</keyword>
<evidence type="ECO:0000313" key="2">
    <source>
        <dbReference type="Proteomes" id="UP001055439"/>
    </source>
</evidence>
<name>A0A9E7HUS6_9LILI</name>